<comment type="similarity">
    <text evidence="1">Belongs to the HEBP family.</text>
</comment>
<comment type="caution">
    <text evidence="2">The sequence shown here is derived from an EMBL/GenBank/DDBJ whole genome shotgun (WGS) entry which is preliminary data.</text>
</comment>
<sequence>MPWFNFRTSSAPTTTTAAPFPKPEFCGKYECPEYETEQLRGYELRTYRPSVWASAKVPSLDMEYWENGDDSIVAYMKLFNYIRGANDRNITVARTVPVVYSHEKDEVWMNFMIPANMSDNPPQPLIQTFRFTELIVTSTMLGIIKKHAKLEYVCLMTNETLKSCNIDY</sequence>
<accession>A0A7J7JHY6</accession>
<gene>
    <name evidence="2" type="ORF">EB796_016256</name>
</gene>
<organism evidence="2 3">
    <name type="scientific">Bugula neritina</name>
    <name type="common">Brown bryozoan</name>
    <name type="synonym">Sertularia neritina</name>
    <dbReference type="NCBI Taxonomy" id="10212"/>
    <lineage>
        <taxon>Eukaryota</taxon>
        <taxon>Metazoa</taxon>
        <taxon>Spiralia</taxon>
        <taxon>Lophotrochozoa</taxon>
        <taxon>Bryozoa</taxon>
        <taxon>Gymnolaemata</taxon>
        <taxon>Cheilostomatida</taxon>
        <taxon>Flustrina</taxon>
        <taxon>Buguloidea</taxon>
        <taxon>Bugulidae</taxon>
        <taxon>Bugula</taxon>
    </lineage>
</organism>
<proteinExistence type="inferred from homology"/>
<name>A0A7J7JHY6_BUGNE</name>
<dbReference type="SUPFAM" id="SSF55136">
    <property type="entry name" value="Probable bacterial effector-binding domain"/>
    <property type="match status" value="1"/>
</dbReference>
<reference evidence="2" key="1">
    <citation type="submission" date="2020-06" db="EMBL/GenBank/DDBJ databases">
        <title>Draft genome of Bugula neritina, a colonial animal packing powerful symbionts and potential medicines.</title>
        <authorList>
            <person name="Rayko M."/>
        </authorList>
    </citation>
    <scope>NUCLEOTIDE SEQUENCE [LARGE SCALE GENOMIC DNA]</scope>
    <source>
        <strain evidence="2">Kwan_BN1</strain>
    </source>
</reference>
<dbReference type="Pfam" id="PF04832">
    <property type="entry name" value="SOUL"/>
    <property type="match status" value="1"/>
</dbReference>
<dbReference type="InterPro" id="IPR011256">
    <property type="entry name" value="Reg_factor_effector_dom_sf"/>
</dbReference>
<dbReference type="OrthoDB" id="6424451at2759"/>
<evidence type="ECO:0000313" key="3">
    <source>
        <dbReference type="Proteomes" id="UP000593567"/>
    </source>
</evidence>
<dbReference type="AlphaFoldDB" id="A0A7J7JHY6"/>
<dbReference type="EMBL" id="VXIV02002460">
    <property type="protein sequence ID" value="KAF6025433.1"/>
    <property type="molecule type" value="Genomic_DNA"/>
</dbReference>
<keyword evidence="3" id="KW-1185">Reference proteome</keyword>
<protein>
    <recommendedName>
        <fullName evidence="4">HEBP2</fullName>
    </recommendedName>
</protein>
<dbReference type="PANTHER" id="PTHR11220:SF1">
    <property type="entry name" value="HEME-BINDING PROTEIN 2"/>
    <property type="match status" value="1"/>
</dbReference>
<dbReference type="PANTHER" id="PTHR11220">
    <property type="entry name" value="HEME-BINDING PROTEIN-RELATED"/>
    <property type="match status" value="1"/>
</dbReference>
<evidence type="ECO:0000256" key="1">
    <source>
        <dbReference type="ARBA" id="ARBA00009817"/>
    </source>
</evidence>
<evidence type="ECO:0000313" key="2">
    <source>
        <dbReference type="EMBL" id="KAF6025433.1"/>
    </source>
</evidence>
<evidence type="ECO:0008006" key="4">
    <source>
        <dbReference type="Google" id="ProtNLM"/>
    </source>
</evidence>
<dbReference type="Gene3D" id="3.20.80.10">
    <property type="entry name" value="Regulatory factor, effector binding domain"/>
    <property type="match status" value="1"/>
</dbReference>
<dbReference type="InterPro" id="IPR006917">
    <property type="entry name" value="SOUL_heme-bd"/>
</dbReference>
<dbReference type="Proteomes" id="UP000593567">
    <property type="component" value="Unassembled WGS sequence"/>
</dbReference>